<organism evidence="1">
    <name type="scientific">Anopheles darlingi</name>
    <name type="common">Mosquito</name>
    <dbReference type="NCBI Taxonomy" id="43151"/>
    <lineage>
        <taxon>Eukaryota</taxon>
        <taxon>Metazoa</taxon>
        <taxon>Ecdysozoa</taxon>
        <taxon>Arthropoda</taxon>
        <taxon>Hexapoda</taxon>
        <taxon>Insecta</taxon>
        <taxon>Pterygota</taxon>
        <taxon>Neoptera</taxon>
        <taxon>Endopterygota</taxon>
        <taxon>Diptera</taxon>
        <taxon>Nematocera</taxon>
        <taxon>Culicoidea</taxon>
        <taxon>Culicidae</taxon>
        <taxon>Anophelinae</taxon>
        <taxon>Anopheles</taxon>
    </lineage>
</organism>
<dbReference type="EMBL" id="GGFL01010415">
    <property type="protein sequence ID" value="MBW74593.1"/>
    <property type="molecule type" value="Transcribed_RNA"/>
</dbReference>
<accession>A0A2M4DAH7</accession>
<evidence type="ECO:0000313" key="1">
    <source>
        <dbReference type="EMBL" id="MBW74593.1"/>
    </source>
</evidence>
<sequence>MNSFMQFSFVSVAYSFVFLILFFSPFVSRVSPHCYVHTIINLRMASLERDTLRSSSVRNKQQSKKCSQREEGKLVCWVLIIVHC</sequence>
<reference evidence="1" key="1">
    <citation type="submission" date="2018-01" db="EMBL/GenBank/DDBJ databases">
        <title>An insight into the sialome of Amazonian anophelines.</title>
        <authorList>
            <person name="Ribeiro J.M."/>
            <person name="Scarpassa V."/>
            <person name="Calvo E."/>
        </authorList>
    </citation>
    <scope>NUCLEOTIDE SEQUENCE</scope>
</reference>
<protein>
    <submittedName>
        <fullName evidence="1">Putative secreted protein</fullName>
    </submittedName>
</protein>
<name>A0A2M4DAH7_ANODA</name>
<proteinExistence type="predicted"/>
<dbReference type="AlphaFoldDB" id="A0A2M4DAH7"/>